<sequence>FQYSAMLLAFVVAFIVSLLPQMCYSAKGKWDHKKPIVTAFGDRHGHNYLFRYDFYSSSKKFVHTGVAIYVSLNEISFAQYQVNNFYKDDPCVSFPTLRGTVQTCDKYFLLVDDWYKFERKTWDKGYEKSDCDILQFHTSVLVFIKYDVVKDTSPKFVGTYSTTRDKLYYFGEDNKMTIVTGFRNKIERKIMSPTKYEVICAVERKWP</sequence>
<reference evidence="3" key="1">
    <citation type="submission" date="2020-12" db="UniProtKB">
        <authorList>
            <consortium name="WormBaseParasite"/>
        </authorList>
    </citation>
    <scope>IDENTIFICATION</scope>
    <source>
        <strain evidence="3">MHco3</strain>
    </source>
</reference>
<feature type="signal peptide" evidence="1">
    <location>
        <begin position="1"/>
        <end position="25"/>
    </location>
</feature>
<organism evidence="2 3">
    <name type="scientific">Haemonchus contortus</name>
    <name type="common">Barber pole worm</name>
    <dbReference type="NCBI Taxonomy" id="6289"/>
    <lineage>
        <taxon>Eukaryota</taxon>
        <taxon>Metazoa</taxon>
        <taxon>Ecdysozoa</taxon>
        <taxon>Nematoda</taxon>
        <taxon>Chromadorea</taxon>
        <taxon>Rhabditida</taxon>
        <taxon>Rhabditina</taxon>
        <taxon>Rhabditomorpha</taxon>
        <taxon>Strongyloidea</taxon>
        <taxon>Trichostrongylidae</taxon>
        <taxon>Haemonchus</taxon>
    </lineage>
</organism>
<dbReference type="WBParaSite" id="HCON_00130950-00001">
    <property type="protein sequence ID" value="HCON_00130950-00001"/>
    <property type="gene ID" value="HCON_00130950"/>
</dbReference>
<name>A0A7I4YQR4_HAECO</name>
<dbReference type="AlphaFoldDB" id="A0A7I4YQR4"/>
<dbReference type="OMA" id="YEVICAV"/>
<proteinExistence type="predicted"/>
<evidence type="ECO:0000313" key="3">
    <source>
        <dbReference type="WBParaSite" id="HCON_00130950-00001"/>
    </source>
</evidence>
<keyword evidence="2" id="KW-1185">Reference proteome</keyword>
<keyword evidence="1" id="KW-0732">Signal</keyword>
<evidence type="ECO:0000313" key="2">
    <source>
        <dbReference type="Proteomes" id="UP000025227"/>
    </source>
</evidence>
<dbReference type="Proteomes" id="UP000025227">
    <property type="component" value="Unplaced"/>
</dbReference>
<feature type="chain" id="PRO_5029610283" evidence="1">
    <location>
        <begin position="26"/>
        <end position="207"/>
    </location>
</feature>
<evidence type="ECO:0000256" key="1">
    <source>
        <dbReference type="SAM" id="SignalP"/>
    </source>
</evidence>
<accession>A0A7I4YQR4</accession>
<protein>
    <submittedName>
        <fullName evidence="3">Lipocalin</fullName>
    </submittedName>
</protein>
<dbReference type="OrthoDB" id="5813920at2759"/>